<protein>
    <submittedName>
        <fullName evidence="1">Uncharacterized protein</fullName>
    </submittedName>
</protein>
<dbReference type="OrthoDB" id="2312474at2"/>
<dbReference type="RefSeq" id="WP_138474180.1">
    <property type="nucleotide sequence ID" value="NZ_VBTH01000006.1"/>
</dbReference>
<dbReference type="AlphaFoldDB" id="A0A5R9BVB2"/>
<proteinExistence type="predicted"/>
<gene>
    <name evidence="1" type="ORF">FEZ51_04590</name>
</gene>
<dbReference type="EMBL" id="VBTH01000006">
    <property type="protein sequence ID" value="TLQ04648.1"/>
    <property type="molecule type" value="Genomic_DNA"/>
</dbReference>
<organism evidence="1 2">
    <name type="scientific">Pediococcus stilesii</name>
    <dbReference type="NCBI Taxonomy" id="331679"/>
    <lineage>
        <taxon>Bacteria</taxon>
        <taxon>Bacillati</taxon>
        <taxon>Bacillota</taxon>
        <taxon>Bacilli</taxon>
        <taxon>Lactobacillales</taxon>
        <taxon>Lactobacillaceae</taxon>
        <taxon>Pediococcus</taxon>
    </lineage>
</organism>
<evidence type="ECO:0000313" key="2">
    <source>
        <dbReference type="Proteomes" id="UP000305541"/>
    </source>
</evidence>
<accession>A0A5R9BVB2</accession>
<evidence type="ECO:0000313" key="1">
    <source>
        <dbReference type="EMBL" id="TLQ04648.1"/>
    </source>
</evidence>
<comment type="caution">
    <text evidence="1">The sequence shown here is derived from an EMBL/GenBank/DDBJ whole genome shotgun (WGS) entry which is preliminary data.</text>
</comment>
<sequence>MLIAFTGTNNAIKTTMINALKEKKDPKIYSFYENSISASDATLSQELSSNKIIIRNQNIDGHHININRNTKNNFTFSINSDFKEAIRVIGKPNLTFFFENHPQNDVVKTQSSTNADLKKAFLKVSHNFYKNKAKLDKPILVVADSLSSDDLYNQVDSTLKKYEKGLVIIDHKRANALVSLVRDEFLNDPFFIQVQKNLIENQIPKSIVRGSLEHARFLFFIASNDHGLKSKSMYDKAKALYQVHPEYFDAKYISKQSAAFVKEQIADKISTRYPNVFSKNWIENARKIVREFDGEPLNIFKNTTNALELLQIVKSFSGYGPKIGGMVVRAAYSLKFNDKLKDMQNVPVPVDVHDSQILFRSGILYTANPKNIQHPRYIKTAQQEILDACNRQHLDWTIVDKALWLIGSTGTYSKFIGSKLSV</sequence>
<reference evidence="1 2" key="1">
    <citation type="submission" date="2019-05" db="EMBL/GenBank/DDBJ databases">
        <title>The metagenome of a microbial culture collection derived from dairy environment covers the genomic content of the human microbiome.</title>
        <authorList>
            <person name="Roder T."/>
            <person name="Wuthrich D."/>
            <person name="Sattari Z."/>
            <person name="Von Ah U."/>
            <person name="Bar C."/>
            <person name="Ronchi F."/>
            <person name="Macpherson A.J."/>
            <person name="Ganal-Vonarburg S.C."/>
            <person name="Bruggmann R."/>
            <person name="Vergeres G."/>
        </authorList>
    </citation>
    <scope>NUCLEOTIDE SEQUENCE [LARGE SCALE GENOMIC DNA]</scope>
    <source>
        <strain evidence="1 2">FAM 18815</strain>
    </source>
</reference>
<name>A0A5R9BVB2_9LACO</name>
<dbReference type="Proteomes" id="UP000305541">
    <property type="component" value="Unassembled WGS sequence"/>
</dbReference>